<evidence type="ECO:0000256" key="6">
    <source>
        <dbReference type="ARBA" id="ARBA00023040"/>
    </source>
</evidence>
<keyword evidence="5 10" id="KW-1133">Transmembrane helix</keyword>
<dbReference type="EMBL" id="AP028909">
    <property type="protein sequence ID" value="BES88004.1"/>
    <property type="molecule type" value="Genomic_DNA"/>
</dbReference>
<evidence type="ECO:0000256" key="8">
    <source>
        <dbReference type="ARBA" id="ARBA00023170"/>
    </source>
</evidence>
<comment type="similarity">
    <text evidence="2">Belongs to the G-protein coupled receptor 1 family.</text>
</comment>
<evidence type="ECO:0000256" key="5">
    <source>
        <dbReference type="ARBA" id="ARBA00022989"/>
    </source>
</evidence>
<feature type="domain" description="G-protein coupled receptors family 1 profile" evidence="11">
    <location>
        <begin position="1"/>
        <end position="57"/>
    </location>
</feature>
<reference evidence="12 13" key="1">
    <citation type="submission" date="2023-09" db="EMBL/GenBank/DDBJ databases">
        <title>Nesidiocoris tenuis whole genome shotgun sequence.</title>
        <authorList>
            <person name="Shibata T."/>
            <person name="Shimoda M."/>
            <person name="Kobayashi T."/>
            <person name="Uehara T."/>
        </authorList>
    </citation>
    <scope>NUCLEOTIDE SEQUENCE [LARGE SCALE GENOMIC DNA]</scope>
    <source>
        <strain evidence="12 13">Japan</strain>
    </source>
</reference>
<evidence type="ECO:0000256" key="4">
    <source>
        <dbReference type="ARBA" id="ARBA00022692"/>
    </source>
</evidence>
<sequence length="115" mass="13581">MMVTVVVVFTICWLPYNFLLLVSEAYEDINNWGGLPYLYFALHWLAMSHSCYNPLIYCWLNARFRTAFCVALKKLSCKKKPPQDQLLHRINTCTTYISMHRAKHRSKTSFVEQQI</sequence>
<dbReference type="Gene3D" id="1.20.1070.10">
    <property type="entry name" value="Rhodopsin 7-helix transmembrane proteins"/>
    <property type="match status" value="1"/>
</dbReference>
<dbReference type="InterPro" id="IPR017452">
    <property type="entry name" value="GPCR_Rhodpsn_7TM"/>
</dbReference>
<keyword evidence="8 12" id="KW-0675">Receptor</keyword>
<accession>A0ABN7AA28</accession>
<dbReference type="PANTHER" id="PTHR46925:SF2">
    <property type="entry name" value="G-PROTEIN COUPLED RECEPTOR TKR-1-RELATED"/>
    <property type="match status" value="1"/>
</dbReference>
<protein>
    <submittedName>
        <fullName evidence="12">Receptor</fullName>
    </submittedName>
</protein>
<keyword evidence="13" id="KW-1185">Reference proteome</keyword>
<keyword evidence="3" id="KW-1003">Cell membrane</keyword>
<evidence type="ECO:0000256" key="9">
    <source>
        <dbReference type="ARBA" id="ARBA00023224"/>
    </source>
</evidence>
<evidence type="ECO:0000256" key="7">
    <source>
        <dbReference type="ARBA" id="ARBA00023136"/>
    </source>
</evidence>
<gene>
    <name evidence="12" type="ORF">NTJ_00806</name>
</gene>
<feature type="transmembrane region" description="Helical" evidence="10">
    <location>
        <begin position="41"/>
        <end position="60"/>
    </location>
</feature>
<keyword evidence="6" id="KW-0297">G-protein coupled receptor</keyword>
<dbReference type="InterPro" id="IPR000276">
    <property type="entry name" value="GPCR_Rhodpsn"/>
</dbReference>
<dbReference type="PANTHER" id="PTHR46925">
    <property type="entry name" value="G-PROTEIN COUPLED RECEPTOR TKR-1-RELATED"/>
    <property type="match status" value="1"/>
</dbReference>
<comment type="subcellular location">
    <subcellularLocation>
        <location evidence="1">Cell membrane</location>
        <topology evidence="1">Multi-pass membrane protein</topology>
    </subcellularLocation>
</comment>
<evidence type="ECO:0000256" key="3">
    <source>
        <dbReference type="ARBA" id="ARBA00022475"/>
    </source>
</evidence>
<dbReference type="Pfam" id="PF00001">
    <property type="entry name" value="7tm_1"/>
    <property type="match status" value="1"/>
</dbReference>
<keyword evidence="7 10" id="KW-0472">Membrane</keyword>
<evidence type="ECO:0000256" key="10">
    <source>
        <dbReference type="SAM" id="Phobius"/>
    </source>
</evidence>
<evidence type="ECO:0000313" key="13">
    <source>
        <dbReference type="Proteomes" id="UP001307889"/>
    </source>
</evidence>
<evidence type="ECO:0000259" key="11">
    <source>
        <dbReference type="PROSITE" id="PS50262"/>
    </source>
</evidence>
<evidence type="ECO:0000313" key="12">
    <source>
        <dbReference type="EMBL" id="BES88004.1"/>
    </source>
</evidence>
<evidence type="ECO:0000256" key="2">
    <source>
        <dbReference type="ARBA" id="ARBA00010663"/>
    </source>
</evidence>
<dbReference type="Proteomes" id="UP001307889">
    <property type="component" value="Chromosome 1"/>
</dbReference>
<dbReference type="SUPFAM" id="SSF81321">
    <property type="entry name" value="Family A G protein-coupled receptor-like"/>
    <property type="match status" value="1"/>
</dbReference>
<evidence type="ECO:0000256" key="1">
    <source>
        <dbReference type="ARBA" id="ARBA00004651"/>
    </source>
</evidence>
<organism evidence="12 13">
    <name type="scientific">Nesidiocoris tenuis</name>
    <dbReference type="NCBI Taxonomy" id="355587"/>
    <lineage>
        <taxon>Eukaryota</taxon>
        <taxon>Metazoa</taxon>
        <taxon>Ecdysozoa</taxon>
        <taxon>Arthropoda</taxon>
        <taxon>Hexapoda</taxon>
        <taxon>Insecta</taxon>
        <taxon>Pterygota</taxon>
        <taxon>Neoptera</taxon>
        <taxon>Paraneoptera</taxon>
        <taxon>Hemiptera</taxon>
        <taxon>Heteroptera</taxon>
        <taxon>Panheteroptera</taxon>
        <taxon>Cimicomorpha</taxon>
        <taxon>Miridae</taxon>
        <taxon>Dicyphina</taxon>
        <taxon>Nesidiocoris</taxon>
    </lineage>
</organism>
<dbReference type="PROSITE" id="PS50262">
    <property type="entry name" value="G_PROTEIN_RECEP_F1_2"/>
    <property type="match status" value="1"/>
</dbReference>
<name>A0ABN7AA28_9HEMI</name>
<proteinExistence type="inferred from homology"/>
<keyword evidence="4 10" id="KW-0812">Transmembrane</keyword>
<keyword evidence="9" id="KW-0807">Transducer</keyword>
<dbReference type="InterPro" id="IPR001681">
    <property type="entry name" value="Neurokn_rcpt"/>
</dbReference>